<dbReference type="EC" id="6.5.1.3" evidence="7"/>
<keyword evidence="8" id="KW-1185">Reference proteome</keyword>
<feature type="transmembrane region" description="Helical" evidence="3">
    <location>
        <begin position="1188"/>
        <end position="1205"/>
    </location>
</feature>
<dbReference type="Pfam" id="PF08302">
    <property type="entry name" value="tRNA_lig_CPD"/>
    <property type="match status" value="1"/>
</dbReference>
<feature type="domain" description="tRNA ligase kinase" evidence="5">
    <location>
        <begin position="505"/>
        <end position="676"/>
    </location>
</feature>
<feature type="domain" description="tRNA ligase phosphodiesterase" evidence="4">
    <location>
        <begin position="688"/>
        <end position="882"/>
    </location>
</feature>
<protein>
    <submittedName>
        <fullName evidence="7">RNA ligase (ATP)</fullName>
        <ecNumber evidence="7">6.5.1.3</ecNumber>
    </submittedName>
</protein>
<dbReference type="InterPro" id="IPR027417">
    <property type="entry name" value="P-loop_NTPase"/>
</dbReference>
<feature type="transmembrane region" description="Helical" evidence="3">
    <location>
        <begin position="1164"/>
        <end position="1181"/>
    </location>
</feature>
<accession>A0AAF0J0J9</accession>
<dbReference type="SUPFAM" id="SSF52540">
    <property type="entry name" value="P-loop containing nucleoside triphosphate hydrolases"/>
    <property type="match status" value="1"/>
</dbReference>
<dbReference type="GO" id="GO:0005634">
    <property type="term" value="C:nucleus"/>
    <property type="evidence" value="ECO:0007669"/>
    <property type="project" value="TreeGrafter"/>
</dbReference>
<dbReference type="GO" id="GO:0016020">
    <property type="term" value="C:membrane"/>
    <property type="evidence" value="ECO:0007669"/>
    <property type="project" value="UniProtKB-SubCell"/>
</dbReference>
<dbReference type="InterPro" id="IPR015965">
    <property type="entry name" value="tRNA_lig_PDEase"/>
</dbReference>
<sequence length="1341" mass="150809">MHIPDEPVDSFVEALHTASSSRSKPLLRSTLYTVSSTPEDPVEHQIHSWKTQEFAYRQFSQDSDELPTLARGLFTEKITEGDSVHSRIVARGYDKFFNQGELSWTRSEALAAYTTGPYILSYKENGCIIFAAALAPNRLIVTSKHAIGSRPDDDKVSHAEMGLTWLRRHLASRGKTEAQLAAELWRRNETAVMELCDDAFEEHVLAYSPERTGLHLHGLNLNSPAFSTRPIEQVNEFAETWGFMPVRYLTFDTFDQVEKFAKEVGKTGSLHGEPIEGFVVRTTMPAVDGPPPSGVVKPPYSPGQTWFYKIKFDEPYLMYRDWRELTRTMLRQKTDYDTLQITLLSRQTNDLHMNETTANAESTEPVAKESASATTSKVSKRALKRAKKQANQLANKAQKNQLELDRAAGRAPPTPPTPRTRRPETTLYIEWCYDRLYGNAERGVKPQPEVFAQFQEGRGIIALREAFLAYKESKNGQEALQRHQTGPVSAIRDLRMDERPYSKTLIVPIAVVGCGKTALCVALSDLFGWTHIQSDDVQAKRTGPMFLKRLEQALLQSDVVLADRNNHLLKHRDEIVDMVRRLSDPVKGKVGRVRLVALAWRVDGLPHSLVQQVCASRMTQRGDRHQCLRVDPSEPFQYDTILTRFIKEIQTFQSVQDGEGTAGASDAQFDEHMWLDIEESFDCVLDRTLNRLCPLLQLDKPSKEATDHAIHTALTYRPSVMKEAPKVDDVPRGAVLPSSYLGIFVHADIPAFVTQKLDELPPSDATASARQALKTILTEHRAISQPHLTFIHREDVKRRAATEQQWNTLYEAMTLKAEAPRFTLQVDGLAWNNSVMALHVANVSSNDLDENSWSGIKKTPHITVGLIHSLAKAYEANQLWSSSSAEQLTWNPVSVTGHLALHIQMLDKTLLNYAGIMNLQSDLHLQSSDFSWLGSIFYFGYLAGTFLHSYFLQHAPLSPYLSVVVVVWGAILTCHAAATNFSAFMAVRFFLGFMEATINPGFILLTGRFYKRSEQVTRTAVWYSMNGWAMIVGGSMTYGILVHPAPIMNRWKEMFIGVGCVTMAFGLLCLFIMPSSPETTHYLNERERSVAILRIASNQSGIHDKKFKWYQFKEAVLDIRLYIFFFAFGTVNISNGGISIFATQIINAFGFDPPQAALLDMSKGLAEVVAVVIGSAMFLLWKRRDIPCIFGYIVAIVGGVMMTALDSSLKVTRVAGLSLVYFFPISYPMFYSWMNGCVSGTTKRIVFNAVLQIAYCVGNIIGPQFYPSEAHADYTAATTVDYVMFAVSAGLVMMLSCVHYAWNRSRDQQSSAKEWVDPQEQLANDLSDMTDKERPTYRYPY</sequence>
<dbReference type="Pfam" id="PF07690">
    <property type="entry name" value="MFS_1"/>
    <property type="match status" value="1"/>
</dbReference>
<dbReference type="GO" id="GO:0022857">
    <property type="term" value="F:transmembrane transporter activity"/>
    <property type="evidence" value="ECO:0007669"/>
    <property type="project" value="InterPro"/>
</dbReference>
<feature type="transmembrane region" description="Helical" evidence="3">
    <location>
        <begin position="1022"/>
        <end position="1042"/>
    </location>
</feature>
<feature type="region of interest" description="Disordered" evidence="2">
    <location>
        <begin position="355"/>
        <end position="423"/>
    </location>
</feature>
<feature type="domain" description="T4 RNA ligase 1-like N-terminal" evidence="6">
    <location>
        <begin position="70"/>
        <end position="317"/>
    </location>
</feature>
<dbReference type="Proteomes" id="UP001214415">
    <property type="component" value="Chromosome 8"/>
</dbReference>
<dbReference type="GO" id="GO:0003972">
    <property type="term" value="F:RNA ligase (ATP) activity"/>
    <property type="evidence" value="ECO:0007669"/>
    <property type="project" value="UniProtKB-EC"/>
</dbReference>
<name>A0AAF0J0J9_9BASI</name>
<reference evidence="7" key="1">
    <citation type="submission" date="2023-03" db="EMBL/GenBank/DDBJ databases">
        <title>Mating type loci evolution in Malassezia.</title>
        <authorList>
            <person name="Coelho M.A."/>
        </authorList>
    </citation>
    <scope>NUCLEOTIDE SEQUENCE</scope>
    <source>
        <strain evidence="7">CBS 12830</strain>
    </source>
</reference>
<evidence type="ECO:0000259" key="5">
    <source>
        <dbReference type="Pfam" id="PF08303"/>
    </source>
</evidence>
<dbReference type="GO" id="GO:0006388">
    <property type="term" value="P:tRNA splicing, via endonucleolytic cleavage and ligation"/>
    <property type="evidence" value="ECO:0007669"/>
    <property type="project" value="InterPro"/>
</dbReference>
<dbReference type="EMBL" id="CP119907">
    <property type="protein sequence ID" value="WFD24817.1"/>
    <property type="molecule type" value="Genomic_DNA"/>
</dbReference>
<organism evidence="7 8">
    <name type="scientific">Malassezia equina</name>
    <dbReference type="NCBI Taxonomy" id="1381935"/>
    <lineage>
        <taxon>Eukaryota</taxon>
        <taxon>Fungi</taxon>
        <taxon>Dikarya</taxon>
        <taxon>Basidiomycota</taxon>
        <taxon>Ustilaginomycotina</taxon>
        <taxon>Malasseziomycetes</taxon>
        <taxon>Malasseziales</taxon>
        <taxon>Malasseziaceae</taxon>
        <taxon>Malassezia</taxon>
    </lineage>
</organism>
<evidence type="ECO:0000256" key="1">
    <source>
        <dbReference type="ARBA" id="ARBA00004141"/>
    </source>
</evidence>
<evidence type="ECO:0000313" key="7">
    <source>
        <dbReference type="EMBL" id="WFD24817.1"/>
    </source>
</evidence>
<feature type="transmembrane region" description="Helical" evidence="3">
    <location>
        <begin position="1282"/>
        <end position="1302"/>
    </location>
</feature>
<evidence type="ECO:0000256" key="3">
    <source>
        <dbReference type="SAM" id="Phobius"/>
    </source>
</evidence>
<feature type="transmembrane region" description="Helical" evidence="3">
    <location>
        <begin position="1245"/>
        <end position="1262"/>
    </location>
</feature>
<keyword evidence="3" id="KW-1133">Transmembrane helix</keyword>
<dbReference type="InterPro" id="IPR015966">
    <property type="entry name" value="tRNA_lig_kin_fungi"/>
</dbReference>
<dbReference type="InterPro" id="IPR011701">
    <property type="entry name" value="MFS"/>
</dbReference>
<evidence type="ECO:0000256" key="2">
    <source>
        <dbReference type="SAM" id="MobiDB-lite"/>
    </source>
</evidence>
<feature type="transmembrane region" description="Helical" evidence="3">
    <location>
        <begin position="1121"/>
        <end position="1144"/>
    </location>
</feature>
<evidence type="ECO:0000259" key="4">
    <source>
        <dbReference type="Pfam" id="PF08302"/>
    </source>
</evidence>
<feature type="transmembrane region" description="Helical" evidence="3">
    <location>
        <begin position="990"/>
        <end position="1010"/>
    </location>
</feature>
<feature type="compositionally biased region" description="Low complexity" evidence="2">
    <location>
        <begin position="389"/>
        <end position="401"/>
    </location>
</feature>
<dbReference type="InterPro" id="IPR019039">
    <property type="entry name" value="T4-Rnl1-like_N"/>
</dbReference>
<feature type="compositionally biased region" description="Basic residues" evidence="2">
    <location>
        <begin position="378"/>
        <end position="388"/>
    </location>
</feature>
<comment type="subcellular location">
    <subcellularLocation>
        <location evidence="1">Membrane</location>
        <topology evidence="1">Multi-pass membrane protein</topology>
    </subcellularLocation>
</comment>
<proteinExistence type="predicted"/>
<gene>
    <name evidence="7" type="primary">trl1</name>
    <name evidence="7" type="ORF">MEQU1_003522</name>
</gene>
<keyword evidence="7" id="KW-0436">Ligase</keyword>
<dbReference type="Pfam" id="PF08303">
    <property type="entry name" value="tRNA_lig_kinase"/>
    <property type="match status" value="1"/>
</dbReference>
<dbReference type="Gene3D" id="3.40.50.300">
    <property type="entry name" value="P-loop containing nucleotide triphosphate hydrolases"/>
    <property type="match status" value="1"/>
</dbReference>
<dbReference type="PANTHER" id="PTHR32004">
    <property type="entry name" value="TRNA LIGASE"/>
    <property type="match status" value="1"/>
</dbReference>
<dbReference type="PANTHER" id="PTHR32004:SF1">
    <property type="entry name" value="TRNA LIGASE"/>
    <property type="match status" value="1"/>
</dbReference>
<dbReference type="Pfam" id="PF09511">
    <property type="entry name" value="RNA_lig_T4_1"/>
    <property type="match status" value="1"/>
</dbReference>
<feature type="transmembrane region" description="Helical" evidence="3">
    <location>
        <begin position="1054"/>
        <end position="1073"/>
    </location>
</feature>
<dbReference type="SUPFAM" id="SSF103473">
    <property type="entry name" value="MFS general substrate transporter"/>
    <property type="match status" value="1"/>
</dbReference>
<feature type="transmembrane region" description="Helical" evidence="3">
    <location>
        <begin position="959"/>
        <end position="978"/>
    </location>
</feature>
<evidence type="ECO:0000313" key="8">
    <source>
        <dbReference type="Proteomes" id="UP001214415"/>
    </source>
</evidence>
<feature type="compositionally biased region" description="Basic and acidic residues" evidence="2">
    <location>
        <begin position="1329"/>
        <end position="1341"/>
    </location>
</feature>
<feature type="region of interest" description="Disordered" evidence="2">
    <location>
        <begin position="1320"/>
        <end position="1341"/>
    </location>
</feature>
<dbReference type="GO" id="GO:0005524">
    <property type="term" value="F:ATP binding"/>
    <property type="evidence" value="ECO:0007669"/>
    <property type="project" value="InterPro"/>
</dbReference>
<dbReference type="Gene3D" id="1.20.1250.20">
    <property type="entry name" value="MFS general substrate transporter like domains"/>
    <property type="match status" value="1"/>
</dbReference>
<keyword evidence="3" id="KW-0472">Membrane</keyword>
<feature type="transmembrane region" description="Helical" evidence="3">
    <location>
        <begin position="1211"/>
        <end position="1233"/>
    </location>
</feature>
<feature type="transmembrane region" description="Helical" evidence="3">
    <location>
        <begin position="930"/>
        <end position="952"/>
    </location>
</feature>
<dbReference type="InterPro" id="IPR036259">
    <property type="entry name" value="MFS_trans_sf"/>
</dbReference>
<evidence type="ECO:0000259" key="6">
    <source>
        <dbReference type="Pfam" id="PF09511"/>
    </source>
</evidence>
<keyword evidence="3" id="KW-0812">Transmembrane</keyword>